<dbReference type="InterPro" id="IPR058130">
    <property type="entry name" value="PEA_transf_C"/>
</dbReference>
<feature type="transmembrane region" description="Helical" evidence="8">
    <location>
        <begin position="122"/>
        <end position="142"/>
    </location>
</feature>
<evidence type="ECO:0000256" key="1">
    <source>
        <dbReference type="ARBA" id="ARBA00004429"/>
    </source>
</evidence>
<keyword evidence="6 8" id="KW-1133">Transmembrane helix</keyword>
<evidence type="ECO:0000256" key="4">
    <source>
        <dbReference type="ARBA" id="ARBA00022679"/>
    </source>
</evidence>
<sequence length="549" mass="61947">MLNFFSKLRNKQISLFRFNIIIAIWLGAILNIGFYKKVHLLTPYLGIKATLFLAATVVIVVATYYAALQILNWKWTAKFFAILLVFIGGFSSYFVNTLGVIVSPDQIQNIIQTDVSEATDLLSLRFGVWTIFFVVIPIFLITQVKLKSEKIFPLLLKKVLSIVLAFAVVGGLLFTYYVDFAAIFREHRDLKGMISPQNTISSVMSYYRKKAPKKNLPLVKYGEDAHQVQQTQKDLPKLMVLVVGETARAESFSLNGYAKNTNPELSKQDILNFSQVTSCGTATAVSVPCMFSGMSRADYDEQLAGHREGLLDIAKRAGYQVTWIDNNSGCKGACDRVEKYQIPEELKQKWCKDDECLDGILVDSLKQYLASIPKDDKRPRLVVLHQMGSHGPAYYKRAPDGFQPFKPTCDTNAIQGCSPAELVNTYDNTIVYTDHVLNQMINTLKEVSNYQTGFWYLSDHGESTGEHGMYLHGAPYSIAPSQQTHIPMMMWFSDGWKQYNLAQVNCLNQQTKEKLSQDNLFPSLLSLLDVRTQVINPQLDMLHSCAHVN</sequence>
<evidence type="ECO:0000256" key="2">
    <source>
        <dbReference type="ARBA" id="ARBA00022475"/>
    </source>
</evidence>
<accession>A0ABT8Z8A2</accession>
<feature type="transmembrane region" description="Helical" evidence="8">
    <location>
        <begin position="154"/>
        <end position="178"/>
    </location>
</feature>
<dbReference type="InterPro" id="IPR012549">
    <property type="entry name" value="EptA-like_N"/>
</dbReference>
<keyword evidence="5 8" id="KW-0812">Transmembrane</keyword>
<reference evidence="11" key="1">
    <citation type="submission" date="2023-07" db="EMBL/GenBank/DDBJ databases">
        <title>Whole genome sequencing of environmental Acinetobacter calcoaceticus-baumannii complex from non-hospital environment.</title>
        <authorList>
            <person name="Wee S.K."/>
            <person name="Khoo E.Z.Y."/>
            <person name="Mohammad T.A.-H."/>
            <person name="Tan S.E.K."/>
            <person name="Yap E.P.H."/>
        </authorList>
    </citation>
    <scope>NUCLEOTIDE SEQUENCE</scope>
    <source>
        <strain evidence="11">PUMA0118</strain>
    </source>
</reference>
<dbReference type="PANTHER" id="PTHR30443">
    <property type="entry name" value="INNER MEMBRANE PROTEIN"/>
    <property type="match status" value="1"/>
</dbReference>
<dbReference type="InterPro" id="IPR040423">
    <property type="entry name" value="PEA_transferase"/>
</dbReference>
<dbReference type="CDD" id="cd16017">
    <property type="entry name" value="LptA"/>
    <property type="match status" value="1"/>
</dbReference>
<keyword evidence="12" id="KW-1185">Reference proteome</keyword>
<keyword evidence="3" id="KW-0997">Cell inner membrane</keyword>
<dbReference type="EMBL" id="JAUPID010000002">
    <property type="protein sequence ID" value="MDO7360675.1"/>
    <property type="molecule type" value="Genomic_DNA"/>
</dbReference>
<keyword evidence="7 8" id="KW-0472">Membrane</keyword>
<dbReference type="Pfam" id="PF08019">
    <property type="entry name" value="EptA_B_N"/>
    <property type="match status" value="1"/>
</dbReference>
<dbReference type="SUPFAM" id="SSF53649">
    <property type="entry name" value="Alkaline phosphatase-like"/>
    <property type="match status" value="1"/>
</dbReference>
<dbReference type="GO" id="GO:0016740">
    <property type="term" value="F:transferase activity"/>
    <property type="evidence" value="ECO:0007669"/>
    <property type="project" value="UniProtKB-KW"/>
</dbReference>
<feature type="transmembrane region" description="Helical" evidence="8">
    <location>
        <begin position="79"/>
        <end position="102"/>
    </location>
</feature>
<gene>
    <name evidence="11" type="ORF">Q5X34_03100</name>
</gene>
<evidence type="ECO:0000313" key="11">
    <source>
        <dbReference type="EMBL" id="MDO7360675.1"/>
    </source>
</evidence>
<dbReference type="Proteomes" id="UP001175780">
    <property type="component" value="Unassembled WGS sequence"/>
</dbReference>
<dbReference type="InterPro" id="IPR000917">
    <property type="entry name" value="Sulfatase_N"/>
</dbReference>
<keyword evidence="2" id="KW-1003">Cell membrane</keyword>
<evidence type="ECO:0000256" key="8">
    <source>
        <dbReference type="SAM" id="Phobius"/>
    </source>
</evidence>
<dbReference type="NCBIfam" id="NF028537">
    <property type="entry name" value="P_eth_NH2_trans"/>
    <property type="match status" value="1"/>
</dbReference>
<feature type="transmembrane region" description="Helical" evidence="8">
    <location>
        <begin position="15"/>
        <end position="35"/>
    </location>
</feature>
<feature type="transmembrane region" description="Helical" evidence="8">
    <location>
        <begin position="47"/>
        <end position="67"/>
    </location>
</feature>
<comment type="caution">
    <text evidence="11">The sequence shown here is derived from an EMBL/GenBank/DDBJ whole genome shotgun (WGS) entry which is preliminary data.</text>
</comment>
<evidence type="ECO:0000256" key="7">
    <source>
        <dbReference type="ARBA" id="ARBA00023136"/>
    </source>
</evidence>
<name>A0ABT8Z8A2_9GAMM</name>
<proteinExistence type="predicted"/>
<feature type="domain" description="Sulfatase N-terminal" evidence="9">
    <location>
        <begin position="238"/>
        <end position="530"/>
    </location>
</feature>
<keyword evidence="4 11" id="KW-0808">Transferase</keyword>
<evidence type="ECO:0000313" key="12">
    <source>
        <dbReference type="Proteomes" id="UP001175780"/>
    </source>
</evidence>
<dbReference type="InterPro" id="IPR017850">
    <property type="entry name" value="Alkaline_phosphatase_core_sf"/>
</dbReference>
<organism evidence="11 12">
    <name type="scientific">Acinetobacter geminorum</name>
    <dbReference type="NCBI Taxonomy" id="2730922"/>
    <lineage>
        <taxon>Bacteria</taxon>
        <taxon>Pseudomonadati</taxon>
        <taxon>Pseudomonadota</taxon>
        <taxon>Gammaproteobacteria</taxon>
        <taxon>Moraxellales</taxon>
        <taxon>Moraxellaceae</taxon>
        <taxon>Acinetobacter</taxon>
    </lineage>
</organism>
<feature type="domain" description="Phosphoethanolamine transferase N-terminal" evidence="10">
    <location>
        <begin position="61"/>
        <end position="210"/>
    </location>
</feature>
<evidence type="ECO:0000259" key="10">
    <source>
        <dbReference type="Pfam" id="PF08019"/>
    </source>
</evidence>
<evidence type="ECO:0000256" key="3">
    <source>
        <dbReference type="ARBA" id="ARBA00022519"/>
    </source>
</evidence>
<dbReference type="PANTHER" id="PTHR30443:SF0">
    <property type="entry name" value="PHOSPHOETHANOLAMINE TRANSFERASE EPTA"/>
    <property type="match status" value="1"/>
</dbReference>
<evidence type="ECO:0000256" key="6">
    <source>
        <dbReference type="ARBA" id="ARBA00022989"/>
    </source>
</evidence>
<dbReference type="Pfam" id="PF00884">
    <property type="entry name" value="Sulfatase"/>
    <property type="match status" value="1"/>
</dbReference>
<dbReference type="RefSeq" id="WP_262470710.1">
    <property type="nucleotide sequence ID" value="NZ_JAUPID010000002.1"/>
</dbReference>
<comment type="subcellular location">
    <subcellularLocation>
        <location evidence="1">Cell inner membrane</location>
        <topology evidence="1">Multi-pass membrane protein</topology>
    </subcellularLocation>
</comment>
<protein>
    <submittedName>
        <fullName evidence="11">Phosphoethanolamine--lipid A transferase</fullName>
    </submittedName>
</protein>
<evidence type="ECO:0000256" key="5">
    <source>
        <dbReference type="ARBA" id="ARBA00022692"/>
    </source>
</evidence>
<evidence type="ECO:0000259" key="9">
    <source>
        <dbReference type="Pfam" id="PF00884"/>
    </source>
</evidence>
<dbReference type="Gene3D" id="3.40.720.10">
    <property type="entry name" value="Alkaline Phosphatase, subunit A"/>
    <property type="match status" value="1"/>
</dbReference>